<evidence type="ECO:0000313" key="3">
    <source>
        <dbReference type="EMBL" id="GAA1493813.1"/>
    </source>
</evidence>
<keyword evidence="2" id="KW-0732">Signal</keyword>
<name>A0ABP4K6B9_9MICO</name>
<evidence type="ECO:0008006" key="5">
    <source>
        <dbReference type="Google" id="ProtNLM"/>
    </source>
</evidence>
<dbReference type="Proteomes" id="UP001501742">
    <property type="component" value="Unassembled WGS sequence"/>
</dbReference>
<proteinExistence type="predicted"/>
<comment type="caution">
    <text evidence="3">The sequence shown here is derived from an EMBL/GenBank/DDBJ whole genome shotgun (WGS) entry which is preliminary data.</text>
</comment>
<evidence type="ECO:0000256" key="2">
    <source>
        <dbReference type="SAM" id="SignalP"/>
    </source>
</evidence>
<sequence length="127" mass="12888">MVAACAGAATATSPAAAIATAVTAAAKRARALIMVVVPARGGPTAGAERQRGACPVRRVPAHTDGQGSQPEPSPASPRTGDVRGGRPSAPDAAVSGAFVLPRWFTRSKQIVYTQWLASVIVCNQARS</sequence>
<accession>A0ABP4K6B9</accession>
<feature type="signal peptide" evidence="2">
    <location>
        <begin position="1"/>
        <end position="17"/>
    </location>
</feature>
<feature type="region of interest" description="Disordered" evidence="1">
    <location>
        <begin position="42"/>
        <end position="92"/>
    </location>
</feature>
<dbReference type="EMBL" id="BAAAJX010000010">
    <property type="protein sequence ID" value="GAA1493813.1"/>
    <property type="molecule type" value="Genomic_DNA"/>
</dbReference>
<reference evidence="4" key="1">
    <citation type="journal article" date="2019" name="Int. J. Syst. Evol. Microbiol.">
        <title>The Global Catalogue of Microorganisms (GCM) 10K type strain sequencing project: providing services to taxonomists for standard genome sequencing and annotation.</title>
        <authorList>
            <consortium name="The Broad Institute Genomics Platform"/>
            <consortium name="The Broad Institute Genome Sequencing Center for Infectious Disease"/>
            <person name="Wu L."/>
            <person name="Ma J."/>
        </authorList>
    </citation>
    <scope>NUCLEOTIDE SEQUENCE [LARGE SCALE GENOMIC DNA]</scope>
    <source>
        <strain evidence="4">JCM 12140</strain>
    </source>
</reference>
<evidence type="ECO:0000256" key="1">
    <source>
        <dbReference type="SAM" id="MobiDB-lite"/>
    </source>
</evidence>
<evidence type="ECO:0000313" key="4">
    <source>
        <dbReference type="Proteomes" id="UP001501742"/>
    </source>
</evidence>
<gene>
    <name evidence="3" type="ORF">GCM10009627_21590</name>
</gene>
<organism evidence="3 4">
    <name type="scientific">Curtobacterium herbarum</name>
    <dbReference type="NCBI Taxonomy" id="150122"/>
    <lineage>
        <taxon>Bacteria</taxon>
        <taxon>Bacillati</taxon>
        <taxon>Actinomycetota</taxon>
        <taxon>Actinomycetes</taxon>
        <taxon>Micrococcales</taxon>
        <taxon>Microbacteriaceae</taxon>
        <taxon>Curtobacterium</taxon>
    </lineage>
</organism>
<feature type="chain" id="PRO_5045670512" description="Secreted protein" evidence="2">
    <location>
        <begin position="18"/>
        <end position="127"/>
    </location>
</feature>
<keyword evidence="4" id="KW-1185">Reference proteome</keyword>
<protein>
    <recommendedName>
        <fullName evidence="5">Secreted protein</fullName>
    </recommendedName>
</protein>